<comment type="caution">
    <text evidence="3">The sequence shown here is derived from an EMBL/GenBank/DDBJ whole genome shotgun (WGS) entry which is preliminary data.</text>
</comment>
<protein>
    <recommendedName>
        <fullName evidence="5">Chromate resistance protein</fullName>
    </recommendedName>
</protein>
<proteinExistence type="predicted"/>
<evidence type="ECO:0000259" key="2">
    <source>
        <dbReference type="Pfam" id="PF20229"/>
    </source>
</evidence>
<sequence>MRTRIISVCARMRIREATDAHAAPAGAAQKRSDLYTIEAVATCDYAAVMNVALDSWLLLIVSLPTSGATARMRIWRALKAIGCAALRDGAYLLPAHVEQASQLRALADDARREGGQSWLLDIVARDAEQNRALRALFDRRADFAAWRAELENARDMLANLGADDLARLKRRHARSYRAICEIDFFPDDAAGAADVQWRHFSAAIETRLSAGEPHSAAGAIARRDRSRHQGQRWATRRRLWADRVACAWLIQRFIDPHARFLWLDDPADCPADALGFDFDGATFTHVGGLVSFEVLLASFGLDDDRALNRIAALVHALDVGGTTAPEAGGFEAILAGARMRLPDDDALLREMSTVLDSLYAHHAHGTRASST</sequence>
<dbReference type="Pfam" id="PF20229">
    <property type="entry name" value="ChrB_N"/>
    <property type="match status" value="1"/>
</dbReference>
<dbReference type="Proteomes" id="UP000237686">
    <property type="component" value="Unassembled WGS sequence"/>
</dbReference>
<dbReference type="InterPro" id="IPR018634">
    <property type="entry name" value="ChrB_C"/>
</dbReference>
<reference evidence="3 4" key="1">
    <citation type="submission" date="2018-03" db="EMBL/GenBank/DDBJ databases">
        <authorList>
            <person name="Nguyen K."/>
            <person name="Fouts D."/>
            <person name="Sutton G."/>
        </authorList>
    </citation>
    <scope>NUCLEOTIDE SEQUENCE [LARGE SCALE GENOMIC DNA]</scope>
    <source>
        <strain evidence="3 4">AU17135</strain>
    </source>
</reference>
<evidence type="ECO:0000313" key="4">
    <source>
        <dbReference type="Proteomes" id="UP000237686"/>
    </source>
</evidence>
<evidence type="ECO:0008006" key="5">
    <source>
        <dbReference type="Google" id="ProtNLM"/>
    </source>
</evidence>
<evidence type="ECO:0000313" key="3">
    <source>
        <dbReference type="EMBL" id="PRF21815.1"/>
    </source>
</evidence>
<dbReference type="EMBL" id="PVFZ01000048">
    <property type="protein sequence ID" value="PRF21815.1"/>
    <property type="molecule type" value="Genomic_DNA"/>
</dbReference>
<gene>
    <name evidence="3" type="ORF">C6P98_17300</name>
</gene>
<evidence type="ECO:0000259" key="1">
    <source>
        <dbReference type="Pfam" id="PF09828"/>
    </source>
</evidence>
<dbReference type="AlphaFoldDB" id="A0A8E2USC2"/>
<name>A0A8E2USC2_9BURK</name>
<feature type="domain" description="ChrB N-terminal" evidence="2">
    <location>
        <begin position="71"/>
        <end position="144"/>
    </location>
</feature>
<dbReference type="Pfam" id="PF09828">
    <property type="entry name" value="ChrB_C"/>
    <property type="match status" value="1"/>
</dbReference>
<organism evidence="3 4">
    <name type="scientific">Burkholderia multivorans</name>
    <dbReference type="NCBI Taxonomy" id="87883"/>
    <lineage>
        <taxon>Bacteria</taxon>
        <taxon>Pseudomonadati</taxon>
        <taxon>Pseudomonadota</taxon>
        <taxon>Betaproteobacteria</taxon>
        <taxon>Burkholderiales</taxon>
        <taxon>Burkholderiaceae</taxon>
        <taxon>Burkholderia</taxon>
        <taxon>Burkholderia cepacia complex</taxon>
    </lineage>
</organism>
<feature type="domain" description="ChrB C-terminal" evidence="1">
    <location>
        <begin position="233"/>
        <end position="361"/>
    </location>
</feature>
<accession>A0A8E2USC2</accession>
<dbReference type="InterPro" id="IPR046858">
    <property type="entry name" value="ChrB_N"/>
</dbReference>